<evidence type="ECO:0008006" key="3">
    <source>
        <dbReference type="Google" id="ProtNLM"/>
    </source>
</evidence>
<protein>
    <recommendedName>
        <fullName evidence="3">F-box domain-containing protein</fullName>
    </recommendedName>
</protein>
<gene>
    <name evidence="1" type="ORF">PENTCL1PPCAC_4119</name>
</gene>
<feature type="non-terminal residue" evidence="1">
    <location>
        <position position="139"/>
    </location>
</feature>
<reference evidence="1" key="1">
    <citation type="submission" date="2023-10" db="EMBL/GenBank/DDBJ databases">
        <title>Genome assembly of Pristionchus species.</title>
        <authorList>
            <person name="Yoshida K."/>
            <person name="Sommer R.J."/>
        </authorList>
    </citation>
    <scope>NUCLEOTIDE SEQUENCE</scope>
    <source>
        <strain evidence="1">RS0144</strain>
    </source>
</reference>
<organism evidence="1 2">
    <name type="scientific">Pristionchus entomophagus</name>
    <dbReference type="NCBI Taxonomy" id="358040"/>
    <lineage>
        <taxon>Eukaryota</taxon>
        <taxon>Metazoa</taxon>
        <taxon>Ecdysozoa</taxon>
        <taxon>Nematoda</taxon>
        <taxon>Chromadorea</taxon>
        <taxon>Rhabditida</taxon>
        <taxon>Rhabditina</taxon>
        <taxon>Diplogasteromorpha</taxon>
        <taxon>Diplogasteroidea</taxon>
        <taxon>Neodiplogasteridae</taxon>
        <taxon>Pristionchus</taxon>
    </lineage>
</organism>
<evidence type="ECO:0000313" key="2">
    <source>
        <dbReference type="Proteomes" id="UP001432027"/>
    </source>
</evidence>
<feature type="non-terminal residue" evidence="1">
    <location>
        <position position="1"/>
    </location>
</feature>
<comment type="caution">
    <text evidence="1">The sequence shown here is derived from an EMBL/GenBank/DDBJ whole genome shotgun (WGS) entry which is preliminary data.</text>
</comment>
<dbReference type="AlphaFoldDB" id="A0AAV5SKN1"/>
<sequence>LQATVESCAAELEALGVAHSDSAYSDSAPSSDSAHSSSFVAASPPYDFSSLPVHLLDRMVEGMSYQEMAGFRLLSKKTHGAVAHWGRAQRALDIVRYVTWMWPAKVSRQEIHFETLYGVHKQLVKIGSWLDFDLITSID</sequence>
<proteinExistence type="predicted"/>
<keyword evidence="2" id="KW-1185">Reference proteome</keyword>
<dbReference type="Proteomes" id="UP001432027">
    <property type="component" value="Unassembled WGS sequence"/>
</dbReference>
<evidence type="ECO:0000313" key="1">
    <source>
        <dbReference type="EMBL" id="GMS81944.1"/>
    </source>
</evidence>
<accession>A0AAV5SKN1</accession>
<name>A0AAV5SKN1_9BILA</name>
<dbReference type="EMBL" id="BTSX01000001">
    <property type="protein sequence ID" value="GMS81944.1"/>
    <property type="molecule type" value="Genomic_DNA"/>
</dbReference>